<comment type="function">
    <text evidence="3">Involved in transvection phenomena (= synapsis-dependent gene expression), where the synaptic pairing of chromosomes carrying genes with which zeste interacts influences the expression of these genes. Zeste binds to DNA and stimulates transcription from a nearby promoter.</text>
</comment>
<evidence type="ECO:0000256" key="4">
    <source>
        <dbReference type="SAM" id="MobiDB-lite"/>
    </source>
</evidence>
<feature type="region of interest" description="Disordered" evidence="4">
    <location>
        <begin position="151"/>
        <end position="245"/>
    </location>
</feature>
<sequence>MEGPADVEEVSLQKRHRSRNFTKYEKEVFYTVFSQYASIINDKATSTDTIRDAWDRLVVEYNSQHNVYPRTRRQLQVLWRDEKFRAKKKVRKEQESGGQGCAEPLSPASIASLAVASRSVSTEGRPPPGNLLTPLLTVIKREREAYAAGETTILPLTHYHPEDDQVSTESRTNPDRGNEEASGNRAFVASHSPNSCATNEVEDDPMSPLPVETQLHSVSNSPADTPTPEDGRSCSPEDTAYWEPDDRRRARIRDASLLGSDYSPEPLASEKRAREYHRLRMAQLRDEGAARLRVLEAELALHSQERHMRQQEHQIRMEILMEKLKRVREGAHVKD</sequence>
<feature type="domain" description="Myb/SANT-like DNA-binding" evidence="5">
    <location>
        <begin position="17"/>
        <end position="91"/>
    </location>
</feature>
<dbReference type="InterPro" id="IPR028002">
    <property type="entry name" value="Myb_DNA-bind_5"/>
</dbReference>
<name>A0A3R7NBH9_PENVA</name>
<evidence type="ECO:0000256" key="3">
    <source>
        <dbReference type="ARBA" id="ARBA00025466"/>
    </source>
</evidence>
<evidence type="ECO:0000256" key="1">
    <source>
        <dbReference type="ARBA" id="ARBA00011764"/>
    </source>
</evidence>
<comment type="subunit">
    <text evidence="1">Self-associates forming complexes of several hundred monomers.</text>
</comment>
<protein>
    <recommendedName>
        <fullName evidence="2">Regulatory protein zeste</fullName>
    </recommendedName>
</protein>
<accession>A0A3R7NBH9</accession>
<keyword evidence="7" id="KW-1185">Reference proteome</keyword>
<reference evidence="6 7" key="2">
    <citation type="submission" date="2019-01" db="EMBL/GenBank/DDBJ databases">
        <title>The decoding of complex shrimp genome reveals the adaptation for benthos swimmer, frequently molting mechanism and breeding impact on genome.</title>
        <authorList>
            <person name="Sun Y."/>
            <person name="Gao Y."/>
            <person name="Yu Y."/>
        </authorList>
    </citation>
    <scope>NUCLEOTIDE SEQUENCE [LARGE SCALE GENOMIC DNA]</scope>
    <source>
        <tissue evidence="6">Muscle</tissue>
    </source>
</reference>
<evidence type="ECO:0000259" key="5">
    <source>
        <dbReference type="Pfam" id="PF13873"/>
    </source>
</evidence>
<feature type="compositionally biased region" description="Polar residues" evidence="4">
    <location>
        <begin position="214"/>
        <end position="224"/>
    </location>
</feature>
<dbReference type="OrthoDB" id="7791603at2759"/>
<organism evidence="6 7">
    <name type="scientific">Penaeus vannamei</name>
    <name type="common">Whiteleg shrimp</name>
    <name type="synonym">Litopenaeus vannamei</name>
    <dbReference type="NCBI Taxonomy" id="6689"/>
    <lineage>
        <taxon>Eukaryota</taxon>
        <taxon>Metazoa</taxon>
        <taxon>Ecdysozoa</taxon>
        <taxon>Arthropoda</taxon>
        <taxon>Crustacea</taxon>
        <taxon>Multicrustacea</taxon>
        <taxon>Malacostraca</taxon>
        <taxon>Eumalacostraca</taxon>
        <taxon>Eucarida</taxon>
        <taxon>Decapoda</taxon>
        <taxon>Dendrobranchiata</taxon>
        <taxon>Penaeoidea</taxon>
        <taxon>Penaeidae</taxon>
        <taxon>Penaeus</taxon>
    </lineage>
</organism>
<reference evidence="6 7" key="1">
    <citation type="submission" date="2018-04" db="EMBL/GenBank/DDBJ databases">
        <authorList>
            <person name="Zhang X."/>
            <person name="Yuan J."/>
            <person name="Li F."/>
            <person name="Xiang J."/>
        </authorList>
    </citation>
    <scope>NUCLEOTIDE SEQUENCE [LARGE SCALE GENOMIC DNA]</scope>
    <source>
        <tissue evidence="6">Muscle</tissue>
    </source>
</reference>
<dbReference type="EMBL" id="QCYY01000797">
    <property type="protein sequence ID" value="ROT82606.1"/>
    <property type="molecule type" value="Genomic_DNA"/>
</dbReference>
<evidence type="ECO:0000256" key="2">
    <source>
        <dbReference type="ARBA" id="ARBA00016807"/>
    </source>
</evidence>
<evidence type="ECO:0000313" key="7">
    <source>
        <dbReference type="Proteomes" id="UP000283509"/>
    </source>
</evidence>
<evidence type="ECO:0000313" key="6">
    <source>
        <dbReference type="EMBL" id="ROT82606.1"/>
    </source>
</evidence>
<dbReference type="Pfam" id="PF13873">
    <property type="entry name" value="Myb_DNA-bind_5"/>
    <property type="match status" value="1"/>
</dbReference>
<proteinExistence type="predicted"/>
<dbReference type="Proteomes" id="UP000283509">
    <property type="component" value="Unassembled WGS sequence"/>
</dbReference>
<comment type="caution">
    <text evidence="6">The sequence shown here is derived from an EMBL/GenBank/DDBJ whole genome shotgun (WGS) entry which is preliminary data.</text>
</comment>
<gene>
    <name evidence="6" type="ORF">C7M84_024221</name>
</gene>
<dbReference type="AlphaFoldDB" id="A0A3R7NBH9"/>